<reference evidence="2" key="1">
    <citation type="submission" date="2014-03" db="EMBL/GenBank/DDBJ databases">
        <title>The sialotranscriptome of Amblyomma triste, Amblyomma parvum and Amblyomma cajennense ticks, uncovered by 454-based RNA-seq.</title>
        <authorList>
            <person name="Garcia G.R."/>
            <person name="Gardinassi L.G."/>
            <person name="Ribeiro J.M."/>
            <person name="Anatriello E."/>
            <person name="Ferreira B.R."/>
            <person name="Moreira H.N."/>
            <person name="Mafra C."/>
            <person name="Olegario M.M."/>
            <person name="Szabo P.J."/>
            <person name="Miranda-Santos I.K."/>
            <person name="Maruyama S.R."/>
        </authorList>
    </citation>
    <scope>NUCLEOTIDE SEQUENCE</scope>
    <source>
        <strain evidence="2">Mato Grasso do Sul</strain>
        <tissue evidence="2">Salivary glands</tissue>
    </source>
</reference>
<dbReference type="AlphaFoldDB" id="A0A023G964"/>
<evidence type="ECO:0000256" key="1">
    <source>
        <dbReference type="SAM" id="SignalP"/>
    </source>
</evidence>
<feature type="signal peptide" evidence="1">
    <location>
        <begin position="1"/>
        <end position="19"/>
    </location>
</feature>
<dbReference type="InterPro" id="IPR012674">
    <property type="entry name" value="Calycin"/>
</dbReference>
<feature type="chain" id="PRO_5001520828" evidence="1">
    <location>
        <begin position="20"/>
        <end position="234"/>
    </location>
</feature>
<protein>
    <submittedName>
        <fullName evidence="2">Putative lipocalin-2 1</fullName>
    </submittedName>
</protein>
<sequence length="234" mass="26507">MGFTIWSALAFTVMPYGLPHVAPKGVSRMAMYENYADYQDIEKAFNTSSFYWLYATNNHFTHINANTCLGFNILGISSSGLNYSTTFMEGNNSHTERDSGIFYSWPMISKEDKVVKRNKTNAIYVKKGLEKVKLPAKNFSLVFSDYQNCIILLLLENPFALDNGDPSNLDEYENKCIILLTDTAARKGMNNTISYSYSCQSVFYNACLRYTNDAYNELFDDACPKPQTEVLPAC</sequence>
<dbReference type="EMBL" id="GBBM01006030">
    <property type="protein sequence ID" value="JAC29388.1"/>
    <property type="molecule type" value="mRNA"/>
</dbReference>
<accession>A0A023G964</accession>
<organism evidence="2">
    <name type="scientific">Amblyomma triste</name>
    <name type="common">Neotropical tick</name>
    <dbReference type="NCBI Taxonomy" id="251400"/>
    <lineage>
        <taxon>Eukaryota</taxon>
        <taxon>Metazoa</taxon>
        <taxon>Ecdysozoa</taxon>
        <taxon>Arthropoda</taxon>
        <taxon>Chelicerata</taxon>
        <taxon>Arachnida</taxon>
        <taxon>Acari</taxon>
        <taxon>Parasitiformes</taxon>
        <taxon>Ixodida</taxon>
        <taxon>Ixodoidea</taxon>
        <taxon>Ixodidae</taxon>
        <taxon>Amblyomminae</taxon>
        <taxon>Amblyomma</taxon>
    </lineage>
</organism>
<dbReference type="Gene3D" id="2.40.128.20">
    <property type="match status" value="1"/>
</dbReference>
<dbReference type="Pfam" id="PF02098">
    <property type="entry name" value="His_binding"/>
    <property type="match status" value="1"/>
</dbReference>
<dbReference type="GO" id="GO:0043176">
    <property type="term" value="F:amine binding"/>
    <property type="evidence" value="ECO:0007669"/>
    <property type="project" value="InterPro"/>
</dbReference>
<proteinExistence type="evidence at transcript level"/>
<name>A0A023G964_AMBTT</name>
<dbReference type="InterPro" id="IPR002970">
    <property type="entry name" value="Tick_his-bd"/>
</dbReference>
<keyword evidence="1" id="KW-0732">Signal</keyword>
<evidence type="ECO:0000313" key="2">
    <source>
        <dbReference type="EMBL" id="JAC29388.1"/>
    </source>
</evidence>
<dbReference type="GO" id="GO:0030682">
    <property type="term" value="P:symbiont-mediated perturbation of host defenses"/>
    <property type="evidence" value="ECO:0007669"/>
    <property type="project" value="InterPro"/>
</dbReference>